<dbReference type="RefSeq" id="XP_009543874.1">
    <property type="nucleotide sequence ID" value="XM_009545579.1"/>
</dbReference>
<evidence type="ECO:0000313" key="3">
    <source>
        <dbReference type="Proteomes" id="UP000030671"/>
    </source>
</evidence>
<name>W4KEK4_HETIT</name>
<dbReference type="HOGENOM" id="CLU_1586910_0_0_1"/>
<dbReference type="EMBL" id="KI925456">
    <property type="protein sequence ID" value="ETW84174.1"/>
    <property type="molecule type" value="Genomic_DNA"/>
</dbReference>
<feature type="compositionally biased region" description="Polar residues" evidence="1">
    <location>
        <begin position="76"/>
        <end position="90"/>
    </location>
</feature>
<evidence type="ECO:0000313" key="2">
    <source>
        <dbReference type="EMBL" id="ETW84174.1"/>
    </source>
</evidence>
<evidence type="ECO:0000256" key="1">
    <source>
        <dbReference type="SAM" id="MobiDB-lite"/>
    </source>
</evidence>
<feature type="compositionally biased region" description="Basic and acidic residues" evidence="1">
    <location>
        <begin position="127"/>
        <end position="150"/>
    </location>
</feature>
<dbReference type="OrthoDB" id="2687798at2759"/>
<feature type="compositionally biased region" description="Basic and acidic residues" evidence="1">
    <location>
        <begin position="56"/>
        <end position="73"/>
    </location>
</feature>
<dbReference type="KEGG" id="hir:HETIRDRAFT_408357"/>
<dbReference type="GeneID" id="20672678"/>
<protein>
    <submittedName>
        <fullName evidence="2">Uncharacterized protein</fullName>
    </submittedName>
</protein>
<organism evidence="2 3">
    <name type="scientific">Heterobasidion irregulare (strain TC 32-1)</name>
    <dbReference type="NCBI Taxonomy" id="747525"/>
    <lineage>
        <taxon>Eukaryota</taxon>
        <taxon>Fungi</taxon>
        <taxon>Dikarya</taxon>
        <taxon>Basidiomycota</taxon>
        <taxon>Agaricomycotina</taxon>
        <taxon>Agaricomycetes</taxon>
        <taxon>Russulales</taxon>
        <taxon>Bondarzewiaceae</taxon>
        <taxon>Heterobasidion</taxon>
        <taxon>Heterobasidion annosum species complex</taxon>
    </lineage>
</organism>
<feature type="region of interest" description="Disordered" evidence="1">
    <location>
        <begin position="50"/>
        <end position="173"/>
    </location>
</feature>
<dbReference type="AlphaFoldDB" id="W4KEK4"/>
<feature type="compositionally biased region" description="Basic and acidic residues" evidence="1">
    <location>
        <begin position="110"/>
        <end position="120"/>
    </location>
</feature>
<dbReference type="STRING" id="747525.W4KEK4"/>
<proteinExistence type="predicted"/>
<reference evidence="2 3" key="1">
    <citation type="journal article" date="2012" name="New Phytol.">
        <title>Insight into trade-off between wood decay and parasitism from the genome of a fungal forest pathogen.</title>
        <authorList>
            <person name="Olson A."/>
            <person name="Aerts A."/>
            <person name="Asiegbu F."/>
            <person name="Belbahri L."/>
            <person name="Bouzid O."/>
            <person name="Broberg A."/>
            <person name="Canback B."/>
            <person name="Coutinho P.M."/>
            <person name="Cullen D."/>
            <person name="Dalman K."/>
            <person name="Deflorio G."/>
            <person name="van Diepen L.T."/>
            <person name="Dunand C."/>
            <person name="Duplessis S."/>
            <person name="Durling M."/>
            <person name="Gonthier P."/>
            <person name="Grimwood J."/>
            <person name="Fossdal C.G."/>
            <person name="Hansson D."/>
            <person name="Henrissat B."/>
            <person name="Hietala A."/>
            <person name="Himmelstrand K."/>
            <person name="Hoffmeister D."/>
            <person name="Hogberg N."/>
            <person name="James T.Y."/>
            <person name="Karlsson M."/>
            <person name="Kohler A."/>
            <person name="Kues U."/>
            <person name="Lee Y.H."/>
            <person name="Lin Y.C."/>
            <person name="Lind M."/>
            <person name="Lindquist E."/>
            <person name="Lombard V."/>
            <person name="Lucas S."/>
            <person name="Lunden K."/>
            <person name="Morin E."/>
            <person name="Murat C."/>
            <person name="Park J."/>
            <person name="Raffaello T."/>
            <person name="Rouze P."/>
            <person name="Salamov A."/>
            <person name="Schmutz J."/>
            <person name="Solheim H."/>
            <person name="Stahlberg J."/>
            <person name="Velez H."/>
            <person name="de Vries R.P."/>
            <person name="Wiebenga A."/>
            <person name="Woodward S."/>
            <person name="Yakovlev I."/>
            <person name="Garbelotto M."/>
            <person name="Martin F."/>
            <person name="Grigoriev I.V."/>
            <person name="Stenlid J."/>
        </authorList>
    </citation>
    <scope>NUCLEOTIDE SEQUENCE [LARGE SCALE GENOMIC DNA]</scope>
    <source>
        <strain evidence="2 3">TC 32-1</strain>
    </source>
</reference>
<gene>
    <name evidence="2" type="ORF">HETIRDRAFT_408357</name>
</gene>
<dbReference type="InParanoid" id="W4KEK4"/>
<accession>W4KEK4</accession>
<dbReference type="eggNOG" id="ENOG502SX56">
    <property type="taxonomic scope" value="Eukaryota"/>
</dbReference>
<dbReference type="Proteomes" id="UP000030671">
    <property type="component" value="Unassembled WGS sequence"/>
</dbReference>
<sequence length="173" mass="19272">MLLPLSQLCRRSYRSFRLARAPISFGSHAHLYPRETRPVSSTFAVYNNASNGSQSGRDKPIEHTTDTYTKDEFIPSSDSSVHQVDSNSDAVQRPFEAVSGKWSRAGTQTEEYRHVDHEEPYDAPAEDGEKVKGERLRYGGKEQYGREKAPETSQPDDGPQGKAAGGRKPEGRT</sequence>
<keyword evidence="3" id="KW-1185">Reference proteome</keyword>